<evidence type="ECO:0000256" key="1">
    <source>
        <dbReference type="ARBA" id="ARBA00007532"/>
    </source>
</evidence>
<dbReference type="GO" id="GO:0050660">
    <property type="term" value="F:flavin adenine dinucleotide binding"/>
    <property type="evidence" value="ECO:0007669"/>
    <property type="project" value="TreeGrafter"/>
</dbReference>
<evidence type="ECO:0000256" key="2">
    <source>
        <dbReference type="ARBA" id="ARBA00022630"/>
    </source>
</evidence>
<dbReference type="Gene3D" id="3.30.390.30">
    <property type="match status" value="1"/>
</dbReference>
<evidence type="ECO:0000259" key="7">
    <source>
        <dbReference type="Pfam" id="PF02852"/>
    </source>
</evidence>
<dbReference type="Pfam" id="PF02852">
    <property type="entry name" value="Pyr_redox_dim"/>
    <property type="match status" value="1"/>
</dbReference>
<dbReference type="InterPro" id="IPR036188">
    <property type="entry name" value="FAD/NAD-bd_sf"/>
</dbReference>
<gene>
    <name evidence="9" type="ORF">CKO42_07395</name>
</gene>
<dbReference type="Pfam" id="PF07992">
    <property type="entry name" value="Pyr_redox_2"/>
    <property type="match status" value="1"/>
</dbReference>
<comment type="similarity">
    <text evidence="1">Belongs to the class-I pyridine nucleotide-disulfide oxidoreductase family.</text>
</comment>
<feature type="domain" description="FAD/NAD(P)-binding" evidence="8">
    <location>
        <begin position="6"/>
        <end position="318"/>
    </location>
</feature>
<feature type="binding site" evidence="5">
    <location>
        <position position="303"/>
    </location>
    <ligand>
        <name>FAD</name>
        <dbReference type="ChEBI" id="CHEBI:57692"/>
    </ligand>
</feature>
<comment type="caution">
    <text evidence="9">The sequence shown here is derived from an EMBL/GenBank/DDBJ whole genome shotgun (WGS) entry which is preliminary data.</text>
</comment>
<evidence type="ECO:0000256" key="5">
    <source>
        <dbReference type="PIRSR" id="PIRSR000350-3"/>
    </source>
</evidence>
<sequence length="471" mass="51866">MTTNVDVAIIGAGHAGLNAVKEVRKVTDRWILINGGPLGTTCARIGCMPSKVAIHLADTYQIRQRLERYGVGGTEHLQIDRQAAMEHVRDLRDTFVDLVLANTTDEMDEEHLVDGYAAFIDSDRIKVGDQIIAPKAVIIATGARSVVPPEWEAADGVLTVDTLFEQERLPESVAVIGLGPIGLEIGQALHRLGIDVTGFDHGERIARIADPAVNRAAIDIFQREFPLLVGHEPSISRRDGGFVVRSGDNQVDVEAIFFAIGRHAHLKPLHLERLGVPLNDQGMPLVDPGTLKLSKRPIYVAGDAVGGIANLQRAAEQGRIAGWNAVHRRQRRYRSRAPMAIIFSEPNIAVVGRQWHTLDPDRTAVAQQRFGPVGRALIMGQNRGLMRVYADRRSGRLLGAAMVGPRCEHLAHLLCWAIESGMTVDRALEMPFYHPVIEEALQDALIELREMLHAKPSRPAWRRLIPRLSSA</sequence>
<dbReference type="InterPro" id="IPR004099">
    <property type="entry name" value="Pyr_nucl-diS_OxRdtase_dimer"/>
</dbReference>
<evidence type="ECO:0000256" key="6">
    <source>
        <dbReference type="PIRSR" id="PIRSR000350-4"/>
    </source>
</evidence>
<reference evidence="9 10" key="1">
    <citation type="journal article" date="2020" name="Microorganisms">
        <title>Osmotic Adaptation and Compatible Solute Biosynthesis of Phototrophic Bacteria as Revealed from Genome Analyses.</title>
        <authorList>
            <person name="Imhoff J.F."/>
            <person name="Rahn T."/>
            <person name="Kunzel S."/>
            <person name="Keller A."/>
            <person name="Neulinger S.C."/>
        </authorList>
    </citation>
    <scope>NUCLEOTIDE SEQUENCE [LARGE SCALE GENOMIC DNA]</scope>
    <source>
        <strain evidence="9 10">DSM 25653</strain>
    </source>
</reference>
<dbReference type="RefSeq" id="WP_200241227.1">
    <property type="nucleotide sequence ID" value="NZ_NRRY01000008.1"/>
</dbReference>
<feature type="domain" description="Pyridine nucleotide-disulphide oxidoreductase dimerisation" evidence="7">
    <location>
        <begin position="341"/>
        <end position="444"/>
    </location>
</feature>
<dbReference type="SUPFAM" id="SSF55424">
    <property type="entry name" value="FAD/NAD-linked reductases, dimerisation (C-terminal) domain"/>
    <property type="match status" value="1"/>
</dbReference>
<accession>A0A9X1B3A6</accession>
<evidence type="ECO:0000256" key="3">
    <source>
        <dbReference type="ARBA" id="ARBA00022827"/>
    </source>
</evidence>
<dbReference type="Gene3D" id="3.50.50.60">
    <property type="entry name" value="FAD/NAD(P)-binding domain"/>
    <property type="match status" value="2"/>
</dbReference>
<feature type="binding site" evidence="5">
    <location>
        <position position="261"/>
    </location>
    <ligand>
        <name>NAD(+)</name>
        <dbReference type="ChEBI" id="CHEBI:57540"/>
    </ligand>
</feature>
<evidence type="ECO:0000313" key="10">
    <source>
        <dbReference type="Proteomes" id="UP001138768"/>
    </source>
</evidence>
<feature type="binding site" evidence="5">
    <location>
        <begin position="177"/>
        <end position="184"/>
    </location>
    <ligand>
        <name>NAD(+)</name>
        <dbReference type="ChEBI" id="CHEBI:57540"/>
    </ligand>
</feature>
<dbReference type="AlphaFoldDB" id="A0A9X1B3A6"/>
<keyword evidence="3 5" id="KW-0274">FAD</keyword>
<comment type="cofactor">
    <cofactor evidence="5">
        <name>FAD</name>
        <dbReference type="ChEBI" id="CHEBI:57692"/>
    </cofactor>
    <text evidence="5">Binds 1 FAD per subunit.</text>
</comment>
<feature type="active site" description="Proton acceptor" evidence="4">
    <location>
        <position position="434"/>
    </location>
</feature>
<dbReference type="NCBIfam" id="NF004939">
    <property type="entry name" value="PRK06292.1-1"/>
    <property type="match status" value="1"/>
</dbReference>
<proteinExistence type="inferred from homology"/>
<dbReference type="InterPro" id="IPR016156">
    <property type="entry name" value="FAD/NAD-linked_Rdtase_dimer_sf"/>
</dbReference>
<evidence type="ECO:0000259" key="8">
    <source>
        <dbReference type="Pfam" id="PF07992"/>
    </source>
</evidence>
<dbReference type="PRINTS" id="PR00411">
    <property type="entry name" value="PNDRDTASEI"/>
</dbReference>
<dbReference type="SUPFAM" id="SSF51905">
    <property type="entry name" value="FAD/NAD(P)-binding domain"/>
    <property type="match status" value="1"/>
</dbReference>
<dbReference type="PANTHER" id="PTHR43014:SF4">
    <property type="entry name" value="PYRIDINE NUCLEOTIDE-DISULFIDE OXIDOREDUCTASE RCLA-RELATED"/>
    <property type="match status" value="1"/>
</dbReference>
<dbReference type="PIRSF" id="PIRSF000350">
    <property type="entry name" value="Mercury_reductase_MerA"/>
    <property type="match status" value="1"/>
</dbReference>
<keyword evidence="5" id="KW-0547">Nucleotide-binding</keyword>
<dbReference type="Proteomes" id="UP001138768">
    <property type="component" value="Unassembled WGS sequence"/>
</dbReference>
<evidence type="ECO:0000256" key="4">
    <source>
        <dbReference type="PIRSR" id="PIRSR000350-2"/>
    </source>
</evidence>
<protein>
    <submittedName>
        <fullName evidence="9">Dihydrolipoyl dehydrogenase</fullName>
    </submittedName>
</protein>
<dbReference type="EMBL" id="NRRY01000008">
    <property type="protein sequence ID" value="MBK1618268.1"/>
    <property type="molecule type" value="Genomic_DNA"/>
</dbReference>
<dbReference type="InterPro" id="IPR001100">
    <property type="entry name" value="Pyr_nuc-diS_OxRdtase"/>
</dbReference>
<keyword evidence="2" id="KW-0285">Flavoprotein</keyword>
<dbReference type="GO" id="GO:0003955">
    <property type="term" value="F:NAD(P)H dehydrogenase (quinone) activity"/>
    <property type="evidence" value="ECO:0007669"/>
    <property type="project" value="TreeGrafter"/>
</dbReference>
<organism evidence="9 10">
    <name type="scientific">Lamprobacter modestohalophilus</name>
    <dbReference type="NCBI Taxonomy" id="1064514"/>
    <lineage>
        <taxon>Bacteria</taxon>
        <taxon>Pseudomonadati</taxon>
        <taxon>Pseudomonadota</taxon>
        <taxon>Gammaproteobacteria</taxon>
        <taxon>Chromatiales</taxon>
        <taxon>Chromatiaceae</taxon>
        <taxon>Lamprobacter</taxon>
    </lineage>
</organism>
<feature type="disulfide bond" description="Redox-active" evidence="6">
    <location>
        <begin position="42"/>
        <end position="47"/>
    </location>
</feature>
<name>A0A9X1B3A6_9GAMM</name>
<evidence type="ECO:0000313" key="9">
    <source>
        <dbReference type="EMBL" id="MBK1618268.1"/>
    </source>
</evidence>
<dbReference type="PANTHER" id="PTHR43014">
    <property type="entry name" value="MERCURIC REDUCTASE"/>
    <property type="match status" value="1"/>
</dbReference>
<dbReference type="PRINTS" id="PR00368">
    <property type="entry name" value="FADPNR"/>
</dbReference>
<dbReference type="InterPro" id="IPR023753">
    <property type="entry name" value="FAD/NAD-binding_dom"/>
</dbReference>
<keyword evidence="10" id="KW-1185">Reference proteome</keyword>
<feature type="binding site" evidence="5">
    <location>
        <position position="51"/>
    </location>
    <ligand>
        <name>FAD</name>
        <dbReference type="ChEBI" id="CHEBI:57692"/>
    </ligand>
</feature>
<keyword evidence="5" id="KW-0520">NAD</keyword>